<dbReference type="SUPFAM" id="SSF48239">
    <property type="entry name" value="Terpenoid cyclases/Protein prenyltransferases"/>
    <property type="match status" value="1"/>
</dbReference>
<keyword evidence="2" id="KW-0456">Lyase</keyword>
<dbReference type="EMBL" id="NMUH01018205">
    <property type="protein sequence ID" value="MQM23837.1"/>
    <property type="molecule type" value="Genomic_DNA"/>
</dbReference>
<dbReference type="InterPro" id="IPR001906">
    <property type="entry name" value="Terpene_synth_N"/>
</dbReference>
<keyword evidence="1" id="KW-0460">Magnesium</keyword>
<dbReference type="GO" id="GO:0010333">
    <property type="term" value="F:terpene synthase activity"/>
    <property type="evidence" value="ECO:0007669"/>
    <property type="project" value="InterPro"/>
</dbReference>
<gene>
    <name evidence="4" type="ORF">Taro_056907</name>
</gene>
<reference evidence="4" key="1">
    <citation type="submission" date="2017-07" db="EMBL/GenBank/DDBJ databases">
        <title>Taro Niue Genome Assembly and Annotation.</title>
        <authorList>
            <person name="Atibalentja N."/>
            <person name="Keating K."/>
            <person name="Fields C.J."/>
        </authorList>
    </citation>
    <scope>NUCLEOTIDE SEQUENCE</scope>
    <source>
        <strain evidence="4">Niue_2</strain>
        <tissue evidence="4">Leaf</tissue>
    </source>
</reference>
<dbReference type="AlphaFoldDB" id="A0A843XYS9"/>
<keyword evidence="5" id="KW-1185">Reference proteome</keyword>
<dbReference type="InterPro" id="IPR036965">
    <property type="entry name" value="Terpene_synth_N_sf"/>
</dbReference>
<evidence type="ECO:0000313" key="5">
    <source>
        <dbReference type="Proteomes" id="UP000652761"/>
    </source>
</evidence>
<dbReference type="PANTHER" id="PTHR31225:SF93">
    <property type="entry name" value="ALPHA-HUMULENE_(-)-(E)-BETA-CARYOPHYLLENE SYNTHASE"/>
    <property type="match status" value="1"/>
</dbReference>
<dbReference type="Pfam" id="PF01397">
    <property type="entry name" value="Terpene_synth"/>
    <property type="match status" value="1"/>
</dbReference>
<dbReference type="OrthoDB" id="785754at2759"/>
<proteinExistence type="predicted"/>
<evidence type="ECO:0000259" key="3">
    <source>
        <dbReference type="Pfam" id="PF01397"/>
    </source>
</evidence>
<dbReference type="InterPro" id="IPR050148">
    <property type="entry name" value="Terpene_synthase-like"/>
</dbReference>
<organism evidence="4 5">
    <name type="scientific">Colocasia esculenta</name>
    <name type="common">Wild taro</name>
    <name type="synonym">Arum esculentum</name>
    <dbReference type="NCBI Taxonomy" id="4460"/>
    <lineage>
        <taxon>Eukaryota</taxon>
        <taxon>Viridiplantae</taxon>
        <taxon>Streptophyta</taxon>
        <taxon>Embryophyta</taxon>
        <taxon>Tracheophyta</taxon>
        <taxon>Spermatophyta</taxon>
        <taxon>Magnoliopsida</taxon>
        <taxon>Liliopsida</taxon>
        <taxon>Araceae</taxon>
        <taxon>Aroideae</taxon>
        <taxon>Colocasieae</taxon>
        <taxon>Colocasia</taxon>
    </lineage>
</organism>
<dbReference type="InterPro" id="IPR008930">
    <property type="entry name" value="Terpenoid_cyclase/PrenylTrfase"/>
</dbReference>
<dbReference type="PANTHER" id="PTHR31225">
    <property type="entry name" value="OS04G0344100 PROTEIN-RELATED"/>
    <property type="match status" value="1"/>
</dbReference>
<sequence length="136" mass="15496">MDSSSLLQKDLASSHPLANFHPTVWGDFFIHLLASENQIDHGQLQQRVEMLKEEVQMMFSMSSTTHDGRRVEEEMNLVDALQRLGLAYHFEKEISEALARIHGSQMMVVSDDLHIVSLRFQLLRMGGYDIPSGINL</sequence>
<comment type="caution">
    <text evidence="4">The sequence shown here is derived from an EMBL/GenBank/DDBJ whole genome shotgun (WGS) entry which is preliminary data.</text>
</comment>
<evidence type="ECO:0000313" key="4">
    <source>
        <dbReference type="EMBL" id="MQM23837.1"/>
    </source>
</evidence>
<protein>
    <recommendedName>
        <fullName evidence="3">Terpene synthase N-terminal domain-containing protein</fullName>
    </recommendedName>
</protein>
<evidence type="ECO:0000256" key="2">
    <source>
        <dbReference type="ARBA" id="ARBA00023239"/>
    </source>
</evidence>
<dbReference type="GO" id="GO:0016114">
    <property type="term" value="P:terpenoid biosynthetic process"/>
    <property type="evidence" value="ECO:0007669"/>
    <property type="project" value="InterPro"/>
</dbReference>
<name>A0A843XYS9_COLES</name>
<dbReference type="Gene3D" id="1.50.10.130">
    <property type="entry name" value="Terpene synthase, N-terminal domain"/>
    <property type="match status" value="1"/>
</dbReference>
<feature type="domain" description="Terpene synthase N-terminal" evidence="3">
    <location>
        <begin position="24"/>
        <end position="132"/>
    </location>
</feature>
<evidence type="ECO:0000256" key="1">
    <source>
        <dbReference type="ARBA" id="ARBA00022842"/>
    </source>
</evidence>
<dbReference type="Proteomes" id="UP000652761">
    <property type="component" value="Unassembled WGS sequence"/>
</dbReference>
<accession>A0A843XYS9</accession>